<evidence type="ECO:0000256" key="7">
    <source>
        <dbReference type="ARBA" id="ARBA00022448"/>
    </source>
</evidence>
<dbReference type="GO" id="GO:0006914">
    <property type="term" value="P:autophagy"/>
    <property type="evidence" value="ECO:0007669"/>
    <property type="project" value="UniProtKB-KW"/>
</dbReference>
<dbReference type="Proteomes" id="UP000541558">
    <property type="component" value="Unassembled WGS sequence"/>
</dbReference>
<dbReference type="InterPro" id="IPR044865">
    <property type="entry name" value="MRH_dom"/>
</dbReference>
<evidence type="ECO:0000256" key="12">
    <source>
        <dbReference type="ARBA" id="ARBA00023006"/>
    </source>
</evidence>
<evidence type="ECO:0000256" key="13">
    <source>
        <dbReference type="ARBA" id="ARBA00023034"/>
    </source>
</evidence>
<feature type="compositionally biased region" description="Low complexity" evidence="18">
    <location>
        <begin position="266"/>
        <end position="283"/>
    </location>
</feature>
<feature type="compositionally biased region" description="Polar residues" evidence="18">
    <location>
        <begin position="317"/>
        <end position="327"/>
    </location>
</feature>
<evidence type="ECO:0000256" key="1">
    <source>
        <dbReference type="ARBA" id="ARBA00004304"/>
    </source>
</evidence>
<name>A0A8H5BZW1_9AGAR</name>
<dbReference type="InterPro" id="IPR009011">
    <property type="entry name" value="Man6P_isomerase_rcpt-bd_dom_sf"/>
</dbReference>
<feature type="compositionally biased region" description="Polar residues" evidence="18">
    <location>
        <begin position="344"/>
        <end position="357"/>
    </location>
</feature>
<evidence type="ECO:0000256" key="17">
    <source>
        <dbReference type="ARBA" id="ARBA00023329"/>
    </source>
</evidence>
<reference evidence="22 23" key="1">
    <citation type="journal article" date="2020" name="ISME J.">
        <title>Uncovering the hidden diversity of litter-decomposition mechanisms in mushroom-forming fungi.</title>
        <authorList>
            <person name="Floudas D."/>
            <person name="Bentzer J."/>
            <person name="Ahren D."/>
            <person name="Johansson T."/>
            <person name="Persson P."/>
            <person name="Tunlid A."/>
        </authorList>
    </citation>
    <scope>NUCLEOTIDE SEQUENCE [LARGE SCALE GENOMIC DNA]</scope>
    <source>
        <strain evidence="22 23">CBS 175.51</strain>
    </source>
</reference>
<keyword evidence="23" id="KW-1185">Reference proteome</keyword>
<sequence length="435" mass="47387">MPMSSSAKRKILVLSIYVVCALFGRVAAQEKACTVHHEGKYFDLTALKSSKDYHLTGTDDEIFPINVCQGVKTETFGVHDSTIADDQVAAFVRRGHGDFVIGKVNTTLSVYNKRPRMVLSGGSKCKSATGGDLDIRASTVIDFICDAGVFGPGQPRLVAAFPPGNDKIACGYYIEWRTHYACPISEGGFIWSLFVFISVTVLTLLTAYTVLGTLYNRYVLQLRGIDQIPQFSIESMRYHSSEAIDWLKDIAAGLDIPGSTRPGPGAYARAPSSNARAAPNPYSHQAQSGSGIGIPVHDEEASMGFARPQAGRKPETNPVSHQSQVIAETQAAQQQQQQQQQQQRTGESLSFGASNNSTLAPLPPPPQLMTRPAPTKLEVREATPAEREFMLGEDEEDEEDEDEEEEEDDDSEEDTPREESPPQGPNANPTPPSKP</sequence>
<evidence type="ECO:0000256" key="15">
    <source>
        <dbReference type="ARBA" id="ARBA00023136"/>
    </source>
</evidence>
<dbReference type="GO" id="GO:0015031">
    <property type="term" value="P:protein transport"/>
    <property type="evidence" value="ECO:0007669"/>
    <property type="project" value="UniProtKB-KW"/>
</dbReference>
<dbReference type="GO" id="GO:0005770">
    <property type="term" value="C:late endosome"/>
    <property type="evidence" value="ECO:0007669"/>
    <property type="project" value="TreeGrafter"/>
</dbReference>
<evidence type="ECO:0000256" key="8">
    <source>
        <dbReference type="ARBA" id="ARBA00022692"/>
    </source>
</evidence>
<dbReference type="PANTHER" id="PTHR15071">
    <property type="entry name" value="MANNOSE-6-PHOSPHATE RECEPTOR FAMILY MEMBER"/>
    <property type="match status" value="1"/>
</dbReference>
<feature type="compositionally biased region" description="Pro residues" evidence="18">
    <location>
        <begin position="422"/>
        <end position="435"/>
    </location>
</feature>
<dbReference type="PROSITE" id="PS51914">
    <property type="entry name" value="MRH"/>
    <property type="match status" value="1"/>
</dbReference>
<evidence type="ECO:0000259" key="21">
    <source>
        <dbReference type="PROSITE" id="PS51914"/>
    </source>
</evidence>
<feature type="domain" description="MRH" evidence="21">
    <location>
        <begin position="31"/>
        <end position="184"/>
    </location>
</feature>
<feature type="compositionally biased region" description="Basic and acidic residues" evidence="18">
    <location>
        <begin position="377"/>
        <end position="390"/>
    </location>
</feature>
<feature type="transmembrane region" description="Helical" evidence="19">
    <location>
        <begin position="189"/>
        <end position="215"/>
    </location>
</feature>
<keyword evidence="13" id="KW-0333">Golgi apparatus</keyword>
<keyword evidence="10" id="KW-0653">Protein transport</keyword>
<evidence type="ECO:0000256" key="14">
    <source>
        <dbReference type="ARBA" id="ARBA00023128"/>
    </source>
</evidence>
<evidence type="ECO:0000256" key="10">
    <source>
        <dbReference type="ARBA" id="ARBA00022927"/>
    </source>
</evidence>
<comment type="similarity">
    <text evidence="5">Belongs to the ATG27 family.</text>
</comment>
<dbReference type="SUPFAM" id="SSF50911">
    <property type="entry name" value="Mannose 6-phosphate receptor domain"/>
    <property type="match status" value="1"/>
</dbReference>
<comment type="caution">
    <text evidence="22">The sequence shown here is derived from an EMBL/GenBank/DDBJ whole genome shotgun (WGS) entry which is preliminary data.</text>
</comment>
<evidence type="ECO:0000256" key="18">
    <source>
        <dbReference type="SAM" id="MobiDB-lite"/>
    </source>
</evidence>
<evidence type="ECO:0000256" key="4">
    <source>
        <dbReference type="ARBA" id="ARBA00004614"/>
    </source>
</evidence>
<dbReference type="Gene3D" id="2.70.130.10">
    <property type="entry name" value="Mannose-6-phosphate receptor binding domain"/>
    <property type="match status" value="1"/>
</dbReference>
<feature type="compositionally biased region" description="Acidic residues" evidence="18">
    <location>
        <begin position="391"/>
        <end position="416"/>
    </location>
</feature>
<dbReference type="InterPro" id="IPR018939">
    <property type="entry name" value="Autophagy-rel_prot_27"/>
</dbReference>
<keyword evidence="7" id="KW-0813">Transport</keyword>
<evidence type="ECO:0000256" key="11">
    <source>
        <dbReference type="ARBA" id="ARBA00022989"/>
    </source>
</evidence>
<evidence type="ECO:0000256" key="6">
    <source>
        <dbReference type="ARBA" id="ARBA00013776"/>
    </source>
</evidence>
<evidence type="ECO:0000256" key="19">
    <source>
        <dbReference type="SAM" id="Phobius"/>
    </source>
</evidence>
<keyword evidence="12" id="KW-0072">Autophagy</keyword>
<evidence type="ECO:0000256" key="20">
    <source>
        <dbReference type="SAM" id="SignalP"/>
    </source>
</evidence>
<keyword evidence="8 19" id="KW-0812">Transmembrane</keyword>
<gene>
    <name evidence="22" type="ORF">D9611_005289</name>
</gene>
<dbReference type="GO" id="GO:0007034">
    <property type="term" value="P:vacuolar transport"/>
    <property type="evidence" value="ECO:0007669"/>
    <property type="project" value="TreeGrafter"/>
</dbReference>
<evidence type="ECO:0000256" key="3">
    <source>
        <dbReference type="ARBA" id="ARBA00004472"/>
    </source>
</evidence>
<comment type="subcellular location">
    <subcellularLocation>
        <location evidence="2">Cytoplasmic vesicle membrane</location>
        <topology evidence="2">Single-pass type I membrane protein</topology>
    </subcellularLocation>
    <subcellularLocation>
        <location evidence="4">Golgi apparatus membrane</location>
        <topology evidence="4">Single-pass type I membrane protein</topology>
    </subcellularLocation>
    <subcellularLocation>
        <location evidence="1">Mitochondrion membrane</location>
        <topology evidence="1">Single-pass membrane protein</topology>
    </subcellularLocation>
    <subcellularLocation>
        <location evidence="3">Preautophagosomal structure membrane</location>
        <topology evidence="3">Single-pass type I membrane protein</topology>
    </subcellularLocation>
</comment>
<dbReference type="EMBL" id="JAACJK010000110">
    <property type="protein sequence ID" value="KAF5332627.1"/>
    <property type="molecule type" value="Genomic_DNA"/>
</dbReference>
<keyword evidence="17" id="KW-0968">Cytoplasmic vesicle</keyword>
<keyword evidence="16" id="KW-1015">Disulfide bond</keyword>
<dbReference type="GO" id="GO:0000139">
    <property type="term" value="C:Golgi membrane"/>
    <property type="evidence" value="ECO:0007669"/>
    <property type="project" value="UniProtKB-SubCell"/>
</dbReference>
<keyword evidence="14" id="KW-0496">Mitochondrion</keyword>
<evidence type="ECO:0000256" key="16">
    <source>
        <dbReference type="ARBA" id="ARBA00023157"/>
    </source>
</evidence>
<protein>
    <recommendedName>
        <fullName evidence="6">Autophagy-related protein 27</fullName>
    </recommendedName>
</protein>
<dbReference type="GO" id="GO:0031966">
    <property type="term" value="C:mitochondrial membrane"/>
    <property type="evidence" value="ECO:0007669"/>
    <property type="project" value="UniProtKB-SubCell"/>
</dbReference>
<keyword evidence="15 19" id="KW-0472">Membrane</keyword>
<dbReference type="Pfam" id="PF09451">
    <property type="entry name" value="ATG27"/>
    <property type="match status" value="1"/>
</dbReference>
<keyword evidence="11 19" id="KW-1133">Transmembrane helix</keyword>
<keyword evidence="9 20" id="KW-0732">Signal</keyword>
<feature type="chain" id="PRO_5034575909" description="Autophagy-related protein 27" evidence="20">
    <location>
        <begin position="29"/>
        <end position="435"/>
    </location>
</feature>
<dbReference type="GO" id="GO:0034045">
    <property type="term" value="C:phagophore assembly site membrane"/>
    <property type="evidence" value="ECO:0007669"/>
    <property type="project" value="UniProtKB-SubCell"/>
</dbReference>
<dbReference type="PANTHER" id="PTHR15071:SF0">
    <property type="entry name" value="MANNOSE 6-PHOSPHATE RECEPTOR-LIKE PROTEIN 1"/>
    <property type="match status" value="1"/>
</dbReference>
<feature type="region of interest" description="Disordered" evidence="18">
    <location>
        <begin position="262"/>
        <end position="296"/>
    </location>
</feature>
<dbReference type="AlphaFoldDB" id="A0A8H5BZW1"/>
<organism evidence="22 23">
    <name type="scientific">Ephemerocybe angulata</name>
    <dbReference type="NCBI Taxonomy" id="980116"/>
    <lineage>
        <taxon>Eukaryota</taxon>
        <taxon>Fungi</taxon>
        <taxon>Dikarya</taxon>
        <taxon>Basidiomycota</taxon>
        <taxon>Agaricomycotina</taxon>
        <taxon>Agaricomycetes</taxon>
        <taxon>Agaricomycetidae</taxon>
        <taxon>Agaricales</taxon>
        <taxon>Agaricineae</taxon>
        <taxon>Psathyrellaceae</taxon>
        <taxon>Ephemerocybe</taxon>
    </lineage>
</organism>
<evidence type="ECO:0000256" key="9">
    <source>
        <dbReference type="ARBA" id="ARBA00022729"/>
    </source>
</evidence>
<feature type="compositionally biased region" description="Low complexity" evidence="18">
    <location>
        <begin position="330"/>
        <end position="343"/>
    </location>
</feature>
<accession>A0A8H5BZW1</accession>
<evidence type="ECO:0000256" key="5">
    <source>
        <dbReference type="ARBA" id="ARBA00005363"/>
    </source>
</evidence>
<evidence type="ECO:0000313" key="22">
    <source>
        <dbReference type="EMBL" id="KAF5332627.1"/>
    </source>
</evidence>
<feature type="region of interest" description="Disordered" evidence="18">
    <location>
        <begin position="308"/>
        <end position="435"/>
    </location>
</feature>
<evidence type="ECO:0000256" key="2">
    <source>
        <dbReference type="ARBA" id="ARBA00004358"/>
    </source>
</evidence>
<dbReference type="OrthoDB" id="4504960at2759"/>
<evidence type="ECO:0000313" key="23">
    <source>
        <dbReference type="Proteomes" id="UP000541558"/>
    </source>
</evidence>
<dbReference type="GO" id="GO:0010008">
    <property type="term" value="C:endosome membrane"/>
    <property type="evidence" value="ECO:0007669"/>
    <property type="project" value="UniProtKB-SubCell"/>
</dbReference>
<feature type="signal peptide" evidence="20">
    <location>
        <begin position="1"/>
        <end position="28"/>
    </location>
</feature>
<proteinExistence type="inferred from homology"/>